<dbReference type="SUPFAM" id="SSF53098">
    <property type="entry name" value="Ribonuclease H-like"/>
    <property type="match status" value="1"/>
</dbReference>
<protein>
    <recommendedName>
        <fullName evidence="7">hAT-like transposase RNase-H fold domain-containing protein</fullName>
    </recommendedName>
</protein>
<keyword evidence="4" id="KW-0862">Zinc</keyword>
<accession>A0AAW1LZH2</accession>
<comment type="caution">
    <text evidence="8">The sequence shown here is derived from an EMBL/GenBank/DDBJ whole genome shotgun (WGS) entry which is preliminary data.</text>
</comment>
<keyword evidence="3" id="KW-0863">Zinc-finger</keyword>
<proteinExistence type="predicted"/>
<evidence type="ECO:0000256" key="5">
    <source>
        <dbReference type="ARBA" id="ARBA00023125"/>
    </source>
</evidence>
<dbReference type="InterPro" id="IPR052035">
    <property type="entry name" value="ZnF_BED_domain_contain"/>
</dbReference>
<dbReference type="GO" id="GO:0008270">
    <property type="term" value="F:zinc ion binding"/>
    <property type="evidence" value="ECO:0007669"/>
    <property type="project" value="UniProtKB-KW"/>
</dbReference>
<dbReference type="Proteomes" id="UP001443914">
    <property type="component" value="Unassembled WGS sequence"/>
</dbReference>
<sequence>MLRMREVAAHWVLMHEHPFSILEEEGYNLMMKRARPEWTRISRNTGKTDCIKVYEQEKKKLKTLLGHIGNICLTTDLWQSSPQKMEYMVITGHFVDSNWKLQKRVLNFFHLPPPRKGSQLANAIYKCLQDWDIENKIFTISVDNATANDSCIKNLRETFSRTKRLICDGKVFHVRCCAHILNIMVQFGLQSIKLIIEKVHDSVDYIRVSEQRRLLFSEKVKQLQLPYKKLILENKTRWNSSYEMLATALKFKNVFPRYAEEDSFYATCPSSDDWNMVEKVCEVLKVFKSVTNIISGSDYPTSNLFLKEVYRVKMVLDKYQNDPEEWMQTLIRNMKQRFDKYWGECNLLMALGAILDPRYKMRGVEYVFGRMYALVEARGYISLIREALYALYFKYADDFKSSSDGGHRENIQHNVSVSGSTSNDNDDDFGCYDVFNYLRSTSTQEGGKSELDIYLEEGTYCCEG</sequence>
<comment type="subcellular location">
    <subcellularLocation>
        <location evidence="1">Nucleus</location>
    </subcellularLocation>
</comment>
<gene>
    <name evidence="8" type="ORF">RND81_03G105100</name>
</gene>
<dbReference type="InterPro" id="IPR012337">
    <property type="entry name" value="RNaseH-like_sf"/>
</dbReference>
<dbReference type="InterPro" id="IPR025525">
    <property type="entry name" value="hAT-like_transposase_RNase-H"/>
</dbReference>
<keyword evidence="2" id="KW-0479">Metal-binding</keyword>
<evidence type="ECO:0000256" key="4">
    <source>
        <dbReference type="ARBA" id="ARBA00022833"/>
    </source>
</evidence>
<keyword evidence="5" id="KW-0238">DNA-binding</keyword>
<evidence type="ECO:0000259" key="7">
    <source>
        <dbReference type="Pfam" id="PF14372"/>
    </source>
</evidence>
<evidence type="ECO:0000256" key="2">
    <source>
        <dbReference type="ARBA" id="ARBA00022723"/>
    </source>
</evidence>
<evidence type="ECO:0000256" key="1">
    <source>
        <dbReference type="ARBA" id="ARBA00004123"/>
    </source>
</evidence>
<dbReference type="Pfam" id="PF14372">
    <property type="entry name" value="hAT-like_RNase-H"/>
    <property type="match status" value="1"/>
</dbReference>
<keyword evidence="6" id="KW-0539">Nucleus</keyword>
<name>A0AAW1LZH2_SAPOF</name>
<evidence type="ECO:0000313" key="9">
    <source>
        <dbReference type="Proteomes" id="UP001443914"/>
    </source>
</evidence>
<reference evidence="8" key="1">
    <citation type="submission" date="2024-03" db="EMBL/GenBank/DDBJ databases">
        <title>WGS assembly of Saponaria officinalis var. Norfolk2.</title>
        <authorList>
            <person name="Jenkins J."/>
            <person name="Shu S."/>
            <person name="Grimwood J."/>
            <person name="Barry K."/>
            <person name="Goodstein D."/>
            <person name="Schmutz J."/>
            <person name="Leebens-Mack J."/>
            <person name="Osbourn A."/>
        </authorList>
    </citation>
    <scope>NUCLEOTIDE SEQUENCE [LARGE SCALE GENOMIC DNA]</scope>
    <source>
        <strain evidence="8">JIC</strain>
    </source>
</reference>
<dbReference type="AlphaFoldDB" id="A0AAW1LZH2"/>
<evidence type="ECO:0000256" key="3">
    <source>
        <dbReference type="ARBA" id="ARBA00022771"/>
    </source>
</evidence>
<organism evidence="8 9">
    <name type="scientific">Saponaria officinalis</name>
    <name type="common">Common soapwort</name>
    <name type="synonym">Lychnis saponaria</name>
    <dbReference type="NCBI Taxonomy" id="3572"/>
    <lineage>
        <taxon>Eukaryota</taxon>
        <taxon>Viridiplantae</taxon>
        <taxon>Streptophyta</taxon>
        <taxon>Embryophyta</taxon>
        <taxon>Tracheophyta</taxon>
        <taxon>Spermatophyta</taxon>
        <taxon>Magnoliopsida</taxon>
        <taxon>eudicotyledons</taxon>
        <taxon>Gunneridae</taxon>
        <taxon>Pentapetalae</taxon>
        <taxon>Caryophyllales</taxon>
        <taxon>Caryophyllaceae</taxon>
        <taxon>Caryophylleae</taxon>
        <taxon>Saponaria</taxon>
    </lineage>
</organism>
<evidence type="ECO:0000256" key="6">
    <source>
        <dbReference type="ARBA" id="ARBA00023242"/>
    </source>
</evidence>
<dbReference type="PANTHER" id="PTHR46481:SF10">
    <property type="entry name" value="ZINC FINGER BED DOMAIN-CONTAINING PROTEIN 39"/>
    <property type="match status" value="1"/>
</dbReference>
<feature type="domain" description="hAT-like transposase RNase-H fold" evidence="7">
    <location>
        <begin position="295"/>
        <end position="395"/>
    </location>
</feature>
<dbReference type="GO" id="GO:0003677">
    <property type="term" value="F:DNA binding"/>
    <property type="evidence" value="ECO:0007669"/>
    <property type="project" value="UniProtKB-KW"/>
</dbReference>
<dbReference type="EMBL" id="JBDFQZ010000003">
    <property type="protein sequence ID" value="KAK9741429.1"/>
    <property type="molecule type" value="Genomic_DNA"/>
</dbReference>
<dbReference type="PANTHER" id="PTHR46481">
    <property type="entry name" value="ZINC FINGER BED DOMAIN-CONTAINING PROTEIN 4"/>
    <property type="match status" value="1"/>
</dbReference>
<dbReference type="GO" id="GO:0005634">
    <property type="term" value="C:nucleus"/>
    <property type="evidence" value="ECO:0007669"/>
    <property type="project" value="UniProtKB-SubCell"/>
</dbReference>
<evidence type="ECO:0000313" key="8">
    <source>
        <dbReference type="EMBL" id="KAK9741429.1"/>
    </source>
</evidence>
<keyword evidence="9" id="KW-1185">Reference proteome</keyword>